<organism evidence="2 3">
    <name type="scientific">Paenibacillus plantiphilus</name>
    <dbReference type="NCBI Taxonomy" id="2905650"/>
    <lineage>
        <taxon>Bacteria</taxon>
        <taxon>Bacillati</taxon>
        <taxon>Bacillota</taxon>
        <taxon>Bacilli</taxon>
        <taxon>Bacillales</taxon>
        <taxon>Paenibacillaceae</taxon>
        <taxon>Paenibacillus</taxon>
    </lineage>
</organism>
<reference evidence="2" key="1">
    <citation type="submission" date="2022-01" db="EMBL/GenBank/DDBJ databases">
        <authorList>
            <person name="Criscuolo A."/>
        </authorList>
    </citation>
    <scope>NUCLEOTIDE SEQUENCE</scope>
    <source>
        <strain evidence="2">CIP111893</strain>
    </source>
</reference>
<accession>A0ABM9C0L2</accession>
<gene>
    <name evidence="2" type="ORF">PAECIP111893_01363</name>
</gene>
<protein>
    <submittedName>
        <fullName evidence="2">Uncharacterized protein</fullName>
    </submittedName>
</protein>
<keyword evidence="1" id="KW-0812">Transmembrane</keyword>
<dbReference type="EMBL" id="CAKMMF010000006">
    <property type="protein sequence ID" value="CAH1200407.1"/>
    <property type="molecule type" value="Genomic_DNA"/>
</dbReference>
<comment type="caution">
    <text evidence="2">The sequence shown here is derived from an EMBL/GenBank/DDBJ whole genome shotgun (WGS) entry which is preliminary data.</text>
</comment>
<evidence type="ECO:0000313" key="2">
    <source>
        <dbReference type="EMBL" id="CAH1200407.1"/>
    </source>
</evidence>
<evidence type="ECO:0000313" key="3">
    <source>
        <dbReference type="Proteomes" id="UP000838686"/>
    </source>
</evidence>
<dbReference type="RefSeq" id="WP_236339723.1">
    <property type="nucleotide sequence ID" value="NZ_CAKMMF010000006.1"/>
</dbReference>
<keyword evidence="3" id="KW-1185">Reference proteome</keyword>
<proteinExistence type="predicted"/>
<keyword evidence="1" id="KW-1133">Transmembrane helix</keyword>
<keyword evidence="1" id="KW-0472">Membrane</keyword>
<evidence type="ECO:0000256" key="1">
    <source>
        <dbReference type="SAM" id="Phobius"/>
    </source>
</evidence>
<feature type="transmembrane region" description="Helical" evidence="1">
    <location>
        <begin position="7"/>
        <end position="28"/>
    </location>
</feature>
<name>A0ABM9C0L2_9BACL</name>
<sequence length="64" mass="7209">MKKALPVIVMVMITVILHLVFYDFFVGQGLSRKAATLIPVLPLAGYLCGYFVGRLRYFQTKDKG</sequence>
<dbReference type="Proteomes" id="UP000838686">
    <property type="component" value="Unassembled WGS sequence"/>
</dbReference>
<feature type="transmembrane region" description="Helical" evidence="1">
    <location>
        <begin position="34"/>
        <end position="53"/>
    </location>
</feature>